<sequence>MVKDSCLEEVGVCVLDGRLGKLTPGARARNLFDCIRSSREIGYFFGFLDSTGEVDEEEDEGSLDGFWSNISSRLNDTSSLRKYSCCSFRNKGFRSLITGFLENGRSESGPYLSQIIPSDFVV</sequence>
<reference evidence="1 2" key="1">
    <citation type="submission" date="2024-11" db="EMBL/GenBank/DDBJ databases">
        <title>A near-complete genome assembly of Cinchona calisaya.</title>
        <authorList>
            <person name="Lian D.C."/>
            <person name="Zhao X.W."/>
            <person name="Wei L."/>
        </authorList>
    </citation>
    <scope>NUCLEOTIDE SEQUENCE [LARGE SCALE GENOMIC DNA]</scope>
    <source>
        <tissue evidence="1">Nenye</tissue>
    </source>
</reference>
<dbReference type="AlphaFoldDB" id="A0ABD2YMF0"/>
<accession>A0ABD2YMF0</accession>
<evidence type="ECO:0000313" key="2">
    <source>
        <dbReference type="Proteomes" id="UP001630127"/>
    </source>
</evidence>
<organism evidence="1 2">
    <name type="scientific">Cinchona calisaya</name>
    <dbReference type="NCBI Taxonomy" id="153742"/>
    <lineage>
        <taxon>Eukaryota</taxon>
        <taxon>Viridiplantae</taxon>
        <taxon>Streptophyta</taxon>
        <taxon>Embryophyta</taxon>
        <taxon>Tracheophyta</taxon>
        <taxon>Spermatophyta</taxon>
        <taxon>Magnoliopsida</taxon>
        <taxon>eudicotyledons</taxon>
        <taxon>Gunneridae</taxon>
        <taxon>Pentapetalae</taxon>
        <taxon>asterids</taxon>
        <taxon>lamiids</taxon>
        <taxon>Gentianales</taxon>
        <taxon>Rubiaceae</taxon>
        <taxon>Cinchonoideae</taxon>
        <taxon>Cinchoneae</taxon>
        <taxon>Cinchona</taxon>
    </lineage>
</organism>
<proteinExistence type="predicted"/>
<name>A0ABD2YMF0_9GENT</name>
<dbReference type="Proteomes" id="UP001630127">
    <property type="component" value="Unassembled WGS sequence"/>
</dbReference>
<evidence type="ECO:0000313" key="1">
    <source>
        <dbReference type="EMBL" id="KAL3506718.1"/>
    </source>
</evidence>
<comment type="caution">
    <text evidence="1">The sequence shown here is derived from an EMBL/GenBank/DDBJ whole genome shotgun (WGS) entry which is preliminary data.</text>
</comment>
<protein>
    <submittedName>
        <fullName evidence="1">Uncharacterized protein</fullName>
    </submittedName>
</protein>
<keyword evidence="2" id="KW-1185">Reference proteome</keyword>
<gene>
    <name evidence="1" type="ORF">ACH5RR_032100</name>
</gene>
<dbReference type="EMBL" id="JBJUIK010000013">
    <property type="protein sequence ID" value="KAL3506718.1"/>
    <property type="molecule type" value="Genomic_DNA"/>
</dbReference>